<dbReference type="PROSITE" id="PS00775">
    <property type="entry name" value="GLYCOSYL_HYDROL_F3"/>
    <property type="match status" value="1"/>
</dbReference>
<sequence>MDYLYLCAKEQIYNNFLKMIKKYVFSAAFLFYATSTWAQNGIIRQSDIEKAKFITQQMTLDEKISYISGYKDFSIRPIPRLGLPEVKMADGPQGVRNNVKSTMYPCGILTAATWNRALARRVGESLGRDSRQYGLGFILGPGVNIYRAPMNGRNFEYFGEDPYLVSETAKAYILGVQSQGVIATVKHFAMNNQEWSRHVVSSDADERTIQEIYFPAFRKAVQEAHVGAVMGSYNLINGVHATENAWLNREVLRNQWGFKGILMSDWVSVYSGPMAVLGGLDLEMPSGKFMNAQELLPALKNGIIKESMIDRQVEHILQTLSSFGLLDAPRTAISTGKDIASSKGTALDDAREGIVLLKNDESVLPLKGSAVVFGPNADNLPKGGGSGFVEPYSSTSVWKGLQALKGRQASLLSENQYTMPLVLTFKATYYDNRDFAGAAVISRNEKGISHDWGSDSPGEGMPKDHFSARWIATYQPKTDEIIRISMNGDDGYRFKIDDKEVLADWRTHGVTSKEACVKLEKGKTYHLCAEYFEWDQGASVHLDMAKLNTELMKEKLSKADNAIVCVGFNSDSEGEDFDRPFELSTWQQYLINMAIANCKKTIVVVNSGGGIRFKPWIDQTKAILMAWYPGQEGGQAIAEILTGKVSPSGKLPISIEEKWEDNPVHNSYYDDRDVAHKRVLYSEGLFLGYRGYDRTGKKPLFPFGYGLSYSTFTYNGLQVEKKDNGKVTVTFTVKNVGNRAADEICQLYVHCVQSQEPVPYKELKGYEKVKLQRGESKQVTIELDESSFSHYDTDSHRFVVVPGEYEILVGTSSADLSLRAKINL</sequence>
<dbReference type="SUPFAM" id="SSF51445">
    <property type="entry name" value="(Trans)glycosidases"/>
    <property type="match status" value="1"/>
</dbReference>
<dbReference type="PANTHER" id="PTHR42715:SF10">
    <property type="entry name" value="BETA-GLUCOSIDASE"/>
    <property type="match status" value="1"/>
</dbReference>
<dbReference type="AlphaFoldDB" id="A0A1T4PNQ1"/>
<dbReference type="InterPro" id="IPR019800">
    <property type="entry name" value="Glyco_hydro_3_AS"/>
</dbReference>
<feature type="domain" description="PA14" evidence="5">
    <location>
        <begin position="420"/>
        <end position="560"/>
    </location>
</feature>
<dbReference type="Pfam" id="PF14310">
    <property type="entry name" value="Fn3-like"/>
    <property type="match status" value="1"/>
</dbReference>
<dbReference type="Gene3D" id="2.60.40.10">
    <property type="entry name" value="Immunoglobulins"/>
    <property type="match status" value="1"/>
</dbReference>
<dbReference type="SUPFAM" id="SSF52279">
    <property type="entry name" value="Beta-D-glucan exohydrolase, C-terminal domain"/>
    <property type="match status" value="1"/>
</dbReference>
<dbReference type="InterPro" id="IPR001764">
    <property type="entry name" value="Glyco_hydro_3_N"/>
</dbReference>
<dbReference type="Gene3D" id="3.20.20.300">
    <property type="entry name" value="Glycoside hydrolase, family 3, N-terminal domain"/>
    <property type="match status" value="1"/>
</dbReference>
<evidence type="ECO:0000313" key="6">
    <source>
        <dbReference type="EMBL" id="SJZ93235.1"/>
    </source>
</evidence>
<dbReference type="Gene3D" id="2.60.120.260">
    <property type="entry name" value="Galactose-binding domain-like"/>
    <property type="match status" value="1"/>
</dbReference>
<evidence type="ECO:0000256" key="2">
    <source>
        <dbReference type="ARBA" id="ARBA00022801"/>
    </source>
</evidence>
<comment type="similarity">
    <text evidence="1 4">Belongs to the glycosyl hydrolase 3 family.</text>
</comment>
<dbReference type="FunFam" id="2.60.40.10:FF:000495">
    <property type="entry name" value="Periplasmic beta-glucosidase"/>
    <property type="match status" value="1"/>
</dbReference>
<dbReference type="SMART" id="SM01217">
    <property type="entry name" value="Fn3_like"/>
    <property type="match status" value="1"/>
</dbReference>
<organism evidence="6 7">
    <name type="scientific">Segatella oulorum</name>
    <dbReference type="NCBI Taxonomy" id="28136"/>
    <lineage>
        <taxon>Bacteria</taxon>
        <taxon>Pseudomonadati</taxon>
        <taxon>Bacteroidota</taxon>
        <taxon>Bacteroidia</taxon>
        <taxon>Bacteroidales</taxon>
        <taxon>Prevotellaceae</taxon>
        <taxon>Segatella</taxon>
    </lineage>
</organism>
<dbReference type="SMART" id="SM00758">
    <property type="entry name" value="PA14"/>
    <property type="match status" value="1"/>
</dbReference>
<dbReference type="PRINTS" id="PR00133">
    <property type="entry name" value="GLHYDRLASE3"/>
</dbReference>
<dbReference type="InterPro" id="IPR036962">
    <property type="entry name" value="Glyco_hydro_3_N_sf"/>
</dbReference>
<dbReference type="eggNOG" id="COG1472">
    <property type="taxonomic scope" value="Bacteria"/>
</dbReference>
<dbReference type="Pfam" id="PF07691">
    <property type="entry name" value="PA14"/>
    <property type="match status" value="1"/>
</dbReference>
<dbReference type="InterPro" id="IPR013783">
    <property type="entry name" value="Ig-like_fold"/>
</dbReference>
<proteinExistence type="inferred from homology"/>
<reference evidence="6 7" key="1">
    <citation type="submission" date="2017-02" db="EMBL/GenBank/DDBJ databases">
        <authorList>
            <person name="Peterson S.W."/>
        </authorList>
    </citation>
    <scope>NUCLEOTIDE SEQUENCE [LARGE SCALE GENOMIC DNA]</scope>
    <source>
        <strain evidence="6 7">ATCC 43324</strain>
    </source>
</reference>
<evidence type="ECO:0000256" key="4">
    <source>
        <dbReference type="RuleBase" id="RU361161"/>
    </source>
</evidence>
<dbReference type="InterPro" id="IPR036881">
    <property type="entry name" value="Glyco_hydro_3_C_sf"/>
</dbReference>
<dbReference type="PROSITE" id="PS51820">
    <property type="entry name" value="PA14"/>
    <property type="match status" value="1"/>
</dbReference>
<dbReference type="EMBL" id="FUXK01000016">
    <property type="protein sequence ID" value="SJZ93235.1"/>
    <property type="molecule type" value="Genomic_DNA"/>
</dbReference>
<keyword evidence="3" id="KW-0119">Carbohydrate metabolism</keyword>
<dbReference type="Pfam" id="PF01915">
    <property type="entry name" value="Glyco_hydro_3_C"/>
    <property type="match status" value="1"/>
</dbReference>
<keyword evidence="2 4" id="KW-0378">Hydrolase</keyword>
<dbReference type="InterPro" id="IPR011658">
    <property type="entry name" value="PA14_dom"/>
</dbReference>
<dbReference type="InterPro" id="IPR050288">
    <property type="entry name" value="Cellulose_deg_GH3"/>
</dbReference>
<keyword evidence="4" id="KW-0326">Glycosidase</keyword>
<evidence type="ECO:0000256" key="1">
    <source>
        <dbReference type="ARBA" id="ARBA00005336"/>
    </source>
</evidence>
<evidence type="ECO:0000256" key="3">
    <source>
        <dbReference type="ARBA" id="ARBA00023277"/>
    </source>
</evidence>
<dbReference type="STRING" id="28136.SAMN02745202_01503"/>
<dbReference type="Gene3D" id="3.40.50.1700">
    <property type="entry name" value="Glycoside hydrolase family 3 C-terminal domain"/>
    <property type="match status" value="1"/>
</dbReference>
<accession>A0A1T4PNQ1</accession>
<dbReference type="GO" id="GO:0005975">
    <property type="term" value="P:carbohydrate metabolic process"/>
    <property type="evidence" value="ECO:0007669"/>
    <property type="project" value="InterPro"/>
</dbReference>
<dbReference type="GO" id="GO:0008422">
    <property type="term" value="F:beta-glucosidase activity"/>
    <property type="evidence" value="ECO:0007669"/>
    <property type="project" value="UniProtKB-ARBA"/>
</dbReference>
<evidence type="ECO:0000313" key="7">
    <source>
        <dbReference type="Proteomes" id="UP000190065"/>
    </source>
</evidence>
<dbReference type="InterPro" id="IPR017853">
    <property type="entry name" value="GH"/>
</dbReference>
<dbReference type="PANTHER" id="PTHR42715">
    <property type="entry name" value="BETA-GLUCOSIDASE"/>
    <property type="match status" value="1"/>
</dbReference>
<evidence type="ECO:0000259" key="5">
    <source>
        <dbReference type="PROSITE" id="PS51820"/>
    </source>
</evidence>
<name>A0A1T4PNQ1_9BACT</name>
<dbReference type="InterPro" id="IPR002772">
    <property type="entry name" value="Glyco_hydro_3_C"/>
</dbReference>
<dbReference type="InterPro" id="IPR037524">
    <property type="entry name" value="PA14/GLEYA"/>
</dbReference>
<protein>
    <submittedName>
        <fullName evidence="6">Beta-glucosidase</fullName>
    </submittedName>
</protein>
<dbReference type="Proteomes" id="UP000190065">
    <property type="component" value="Unassembled WGS sequence"/>
</dbReference>
<gene>
    <name evidence="6" type="ORF">SAMN02745202_01503</name>
</gene>
<dbReference type="InterPro" id="IPR026891">
    <property type="entry name" value="Fn3-like"/>
</dbReference>
<dbReference type="Pfam" id="PF00933">
    <property type="entry name" value="Glyco_hydro_3"/>
    <property type="match status" value="1"/>
</dbReference>